<evidence type="ECO:0000259" key="1">
    <source>
        <dbReference type="Pfam" id="PF20376"/>
    </source>
</evidence>
<comment type="caution">
    <text evidence="2">The sequence shown here is derived from an EMBL/GenBank/DDBJ whole genome shotgun (WGS) entry which is preliminary data.</text>
</comment>
<feature type="domain" description="DUF6671" evidence="1">
    <location>
        <begin position="71"/>
        <end position="291"/>
    </location>
</feature>
<gene>
    <name evidence="2" type="ORF">QQ91_011040</name>
</gene>
<reference evidence="2" key="3">
    <citation type="submission" date="2020-02" db="EMBL/GenBank/DDBJ databases">
        <authorList>
            <person name="Sarangi A.N."/>
            <person name="Ghosh S."/>
            <person name="Mukherjee M."/>
            <person name="Tripathy S."/>
        </authorList>
    </citation>
    <scope>NUCLEOTIDE SEQUENCE</scope>
    <source>
        <strain evidence="2">BDU141951</strain>
    </source>
</reference>
<protein>
    <recommendedName>
        <fullName evidence="1">DUF6671 domain-containing protein</fullName>
    </recommendedName>
</protein>
<dbReference type="Pfam" id="PF20376">
    <property type="entry name" value="DUF6671"/>
    <property type="match status" value="1"/>
</dbReference>
<reference evidence="2" key="1">
    <citation type="submission" date="2014-11" db="EMBL/GenBank/DDBJ databases">
        <authorList>
            <person name="Malar M.C."/>
            <person name="Sen D."/>
            <person name="Tripathy S."/>
        </authorList>
    </citation>
    <scope>NUCLEOTIDE SEQUENCE</scope>
    <source>
        <strain evidence="2">BDU141951</strain>
    </source>
</reference>
<sequence length="291" mass="31444">MREATNQASEFIGRQAVIATMHRKEQAIAPLLQSSLGVSIHVPPDFNTDRLGTFTRDIKRPADQLATARLKAQAALDLTGGDLAIASEGSFGPHPEIPFVPCDRELVLLLDRQHNLEIVGQAISTQTNYRAQTVRSVDEAVAFATAVGFPKHGVVVMPTDGAIESAAIAKGITTKQELTQAVSKAIGQSERGTAHIETDMRAHYNPTRMQVIAAATENLIQLISQRCPSCQCPGFSIARRNPGLPCAWCHTPTLLPLSVTYRCQRCDFGQAKNFPDGQQTADPGNCAYCNP</sequence>
<dbReference type="InterPro" id="IPR046612">
    <property type="entry name" value="DUF6671"/>
</dbReference>
<evidence type="ECO:0000313" key="2">
    <source>
        <dbReference type="EMBL" id="NEV67654.1"/>
    </source>
</evidence>
<dbReference type="AlphaFoldDB" id="A0A0C1Y5V2"/>
<name>A0A0C1Y5V2_9CYAN</name>
<proteinExistence type="predicted"/>
<accession>A0A0C1Y5V2</accession>
<organism evidence="2">
    <name type="scientific">Lyngbya confervoides BDU141951</name>
    <dbReference type="NCBI Taxonomy" id="1574623"/>
    <lineage>
        <taxon>Bacteria</taxon>
        <taxon>Bacillati</taxon>
        <taxon>Cyanobacteriota</taxon>
        <taxon>Cyanophyceae</taxon>
        <taxon>Oscillatoriophycideae</taxon>
        <taxon>Oscillatoriales</taxon>
        <taxon>Microcoleaceae</taxon>
        <taxon>Lyngbya</taxon>
    </lineage>
</organism>
<dbReference type="EMBL" id="JTHE02000003">
    <property type="protein sequence ID" value="NEV67654.1"/>
    <property type="molecule type" value="Genomic_DNA"/>
</dbReference>
<reference evidence="2" key="2">
    <citation type="journal article" date="2015" name="Genome Announc.">
        <title>Draft Genome Sequence of Filamentous Marine Cyanobacterium Lyngbya confervoides Strain BDU141951.</title>
        <authorList>
            <person name="Chandrababunaidu M.M."/>
            <person name="Sen D."/>
            <person name="Tripathy S."/>
        </authorList>
    </citation>
    <scope>NUCLEOTIDE SEQUENCE</scope>
    <source>
        <strain evidence="2">BDU141951</strain>
    </source>
</reference>